<dbReference type="SUPFAM" id="SSF55874">
    <property type="entry name" value="ATPase domain of HSP90 chaperone/DNA topoisomerase II/histidine kinase"/>
    <property type="match status" value="1"/>
</dbReference>
<feature type="coiled-coil region" evidence="8">
    <location>
        <begin position="256"/>
        <end position="283"/>
    </location>
</feature>
<proteinExistence type="predicted"/>
<dbReference type="Gene3D" id="1.10.287.130">
    <property type="match status" value="1"/>
</dbReference>
<protein>
    <recommendedName>
        <fullName evidence="3">histidine kinase</fullName>
        <ecNumber evidence="3">2.7.13.3</ecNumber>
    </recommendedName>
</protein>
<keyword evidence="4" id="KW-0597">Phosphoprotein</keyword>
<evidence type="ECO:0000256" key="5">
    <source>
        <dbReference type="ARBA" id="ARBA00022679"/>
    </source>
</evidence>
<dbReference type="InterPro" id="IPR036097">
    <property type="entry name" value="HisK_dim/P_sf"/>
</dbReference>
<dbReference type="Pfam" id="PF00672">
    <property type="entry name" value="HAMP"/>
    <property type="match status" value="1"/>
</dbReference>
<keyword evidence="9" id="KW-0472">Membrane</keyword>
<keyword evidence="9" id="KW-1133">Transmembrane helix</keyword>
<evidence type="ECO:0000259" key="10">
    <source>
        <dbReference type="PROSITE" id="PS50109"/>
    </source>
</evidence>
<dbReference type="InterPro" id="IPR004358">
    <property type="entry name" value="Sig_transdc_His_kin-like_C"/>
</dbReference>
<keyword evidence="8" id="KW-0175">Coiled coil</keyword>
<dbReference type="PANTHER" id="PTHR43711:SF1">
    <property type="entry name" value="HISTIDINE KINASE 1"/>
    <property type="match status" value="1"/>
</dbReference>
<dbReference type="InterPro" id="IPR003660">
    <property type="entry name" value="HAMP_dom"/>
</dbReference>
<evidence type="ECO:0000256" key="1">
    <source>
        <dbReference type="ARBA" id="ARBA00000085"/>
    </source>
</evidence>
<evidence type="ECO:0000313" key="12">
    <source>
        <dbReference type="EMBL" id="MDD0814359.1"/>
    </source>
</evidence>
<dbReference type="Pfam" id="PF00512">
    <property type="entry name" value="HisKA"/>
    <property type="match status" value="1"/>
</dbReference>
<dbReference type="CDD" id="cd00075">
    <property type="entry name" value="HATPase"/>
    <property type="match status" value="1"/>
</dbReference>
<comment type="subcellular location">
    <subcellularLocation>
        <location evidence="2">Membrane</location>
    </subcellularLocation>
</comment>
<dbReference type="InterPro" id="IPR050736">
    <property type="entry name" value="Sensor_HK_Regulatory"/>
</dbReference>
<accession>A0ABT5MCQ3</accession>
<keyword evidence="13" id="KW-1185">Reference proteome</keyword>
<dbReference type="Pfam" id="PF02518">
    <property type="entry name" value="HATPase_c"/>
    <property type="match status" value="1"/>
</dbReference>
<feature type="domain" description="Histidine kinase" evidence="10">
    <location>
        <begin position="308"/>
        <end position="530"/>
    </location>
</feature>
<dbReference type="Gene3D" id="3.30.565.10">
    <property type="entry name" value="Histidine kinase-like ATPase, C-terminal domain"/>
    <property type="match status" value="1"/>
</dbReference>
<keyword evidence="6 12" id="KW-0418">Kinase</keyword>
<dbReference type="EMBL" id="JAQSIO010000002">
    <property type="protein sequence ID" value="MDD0814359.1"/>
    <property type="molecule type" value="Genomic_DNA"/>
</dbReference>
<dbReference type="SMART" id="SM00387">
    <property type="entry name" value="HATPase_c"/>
    <property type="match status" value="1"/>
</dbReference>
<dbReference type="GO" id="GO:0016301">
    <property type="term" value="F:kinase activity"/>
    <property type="evidence" value="ECO:0007669"/>
    <property type="project" value="UniProtKB-KW"/>
</dbReference>
<dbReference type="SUPFAM" id="SSF47384">
    <property type="entry name" value="Homodimeric domain of signal transducing histidine kinase"/>
    <property type="match status" value="1"/>
</dbReference>
<dbReference type="Gene3D" id="6.10.340.10">
    <property type="match status" value="1"/>
</dbReference>
<dbReference type="CDD" id="cd06225">
    <property type="entry name" value="HAMP"/>
    <property type="match status" value="1"/>
</dbReference>
<comment type="caution">
    <text evidence="12">The sequence shown here is derived from an EMBL/GenBank/DDBJ whole genome shotgun (WGS) entry which is preliminary data.</text>
</comment>
<evidence type="ECO:0000256" key="4">
    <source>
        <dbReference type="ARBA" id="ARBA00022553"/>
    </source>
</evidence>
<dbReference type="RefSeq" id="WP_273925974.1">
    <property type="nucleotide sequence ID" value="NZ_JAQSIO010000002.1"/>
</dbReference>
<dbReference type="PRINTS" id="PR00344">
    <property type="entry name" value="BCTRLSENSOR"/>
</dbReference>
<dbReference type="PROSITE" id="PS50109">
    <property type="entry name" value="HIS_KIN"/>
    <property type="match status" value="1"/>
</dbReference>
<evidence type="ECO:0000256" key="7">
    <source>
        <dbReference type="ARBA" id="ARBA00023012"/>
    </source>
</evidence>
<dbReference type="InterPro" id="IPR036890">
    <property type="entry name" value="HATPase_C_sf"/>
</dbReference>
<dbReference type="InterPro" id="IPR005467">
    <property type="entry name" value="His_kinase_dom"/>
</dbReference>
<sequence length="538" mass="59177">MFARKLSFALAALAGAAILEGLVAVWALNVANEHVLRGRVASDLRQGFEELTINKLRLRAWFTEAKLSTGADHVLRDKYLADMRQNLRQLHLLSAQATALSQGEALTLSEHLQREEALAVLEESVTTLEAAASNVTPMSAGTDASMAWRVASDLFDSSRGRDLRRLLADSMERELAAVARERKGADQALLWMRRLWLAVAVSIALLTLLLAIQFARALRRPMNALTQGALELQQGNLAHRIRWTGADEFAAVANSMNAMAMELQEHRQREVQARQQLESLVKARTEDLQNALEALQKVDTRRRQLFADIGHELRTPTTVILGEAEITLRGQQRDEAEYRDALRRIVSTARQLGAVIDDLLTVARSDMDVLALNRTPLSLTESMREVVMQAAALAYERGVEVIAQASTQADMRMLADPLRLRQLLLLLLDNAIRYSHQGGRVTVSVECVSAEPAYCIIRIADAGIGIAADDLPRVFERSFRSPSARQHRAEGSGLGLSIGRVLARAHGGDIVLESTQGQGTTARLTLPLLPADQAGHET</sequence>
<dbReference type="PROSITE" id="PS50885">
    <property type="entry name" value="HAMP"/>
    <property type="match status" value="1"/>
</dbReference>
<comment type="catalytic activity">
    <reaction evidence="1">
        <text>ATP + protein L-histidine = ADP + protein N-phospho-L-histidine.</text>
        <dbReference type="EC" id="2.7.13.3"/>
    </reaction>
</comment>
<dbReference type="SMART" id="SM00304">
    <property type="entry name" value="HAMP"/>
    <property type="match status" value="1"/>
</dbReference>
<evidence type="ECO:0000259" key="11">
    <source>
        <dbReference type="PROSITE" id="PS50885"/>
    </source>
</evidence>
<evidence type="ECO:0000256" key="3">
    <source>
        <dbReference type="ARBA" id="ARBA00012438"/>
    </source>
</evidence>
<keyword evidence="9" id="KW-0812">Transmembrane</keyword>
<dbReference type="PANTHER" id="PTHR43711">
    <property type="entry name" value="TWO-COMPONENT HISTIDINE KINASE"/>
    <property type="match status" value="1"/>
</dbReference>
<evidence type="ECO:0000256" key="9">
    <source>
        <dbReference type="SAM" id="Phobius"/>
    </source>
</evidence>
<gene>
    <name evidence="12" type="ORF">PSQ39_06925</name>
</gene>
<dbReference type="SUPFAM" id="SSF158472">
    <property type="entry name" value="HAMP domain-like"/>
    <property type="match status" value="1"/>
</dbReference>
<keyword evidence="5" id="KW-0808">Transferase</keyword>
<feature type="domain" description="HAMP" evidence="11">
    <location>
        <begin position="216"/>
        <end position="268"/>
    </location>
</feature>
<name>A0ABT5MCQ3_9BURK</name>
<evidence type="ECO:0000256" key="6">
    <source>
        <dbReference type="ARBA" id="ARBA00022777"/>
    </source>
</evidence>
<evidence type="ECO:0000313" key="13">
    <source>
        <dbReference type="Proteomes" id="UP001528672"/>
    </source>
</evidence>
<dbReference type="EC" id="2.7.13.3" evidence="3"/>
<dbReference type="InterPro" id="IPR003661">
    <property type="entry name" value="HisK_dim/P_dom"/>
</dbReference>
<keyword evidence="7" id="KW-0902">Two-component regulatory system</keyword>
<dbReference type="SMART" id="SM00388">
    <property type="entry name" value="HisKA"/>
    <property type="match status" value="1"/>
</dbReference>
<evidence type="ECO:0000256" key="2">
    <source>
        <dbReference type="ARBA" id="ARBA00004370"/>
    </source>
</evidence>
<reference evidence="12 13" key="1">
    <citation type="submission" date="2023-02" db="EMBL/GenBank/DDBJ databases">
        <title>Bacterial whole genome sequence for Curvibacter sp. HBC28.</title>
        <authorList>
            <person name="Le V."/>
            <person name="Ko S.-R."/>
            <person name="Ahn C.-Y."/>
            <person name="Oh H.-M."/>
        </authorList>
    </citation>
    <scope>NUCLEOTIDE SEQUENCE [LARGE SCALE GENOMIC DNA]</scope>
    <source>
        <strain evidence="12 13">HBC28</strain>
    </source>
</reference>
<dbReference type="Proteomes" id="UP001528672">
    <property type="component" value="Unassembled WGS sequence"/>
</dbReference>
<evidence type="ECO:0000256" key="8">
    <source>
        <dbReference type="SAM" id="Coils"/>
    </source>
</evidence>
<dbReference type="CDD" id="cd00082">
    <property type="entry name" value="HisKA"/>
    <property type="match status" value="1"/>
</dbReference>
<organism evidence="12 13">
    <name type="scientific">Curvibacter microcysteis</name>
    <dbReference type="NCBI Taxonomy" id="3026419"/>
    <lineage>
        <taxon>Bacteria</taxon>
        <taxon>Pseudomonadati</taxon>
        <taxon>Pseudomonadota</taxon>
        <taxon>Betaproteobacteria</taxon>
        <taxon>Burkholderiales</taxon>
        <taxon>Comamonadaceae</taxon>
        <taxon>Curvibacter</taxon>
    </lineage>
</organism>
<dbReference type="InterPro" id="IPR003594">
    <property type="entry name" value="HATPase_dom"/>
</dbReference>
<feature type="transmembrane region" description="Helical" evidence="9">
    <location>
        <begin position="195"/>
        <end position="215"/>
    </location>
</feature>